<accession>A0A2H0DX44</accession>
<proteinExistence type="predicted"/>
<reference evidence="1 2" key="1">
    <citation type="submission" date="2017-09" db="EMBL/GenBank/DDBJ databases">
        <title>Depth-based differentiation of microbial function through sediment-hosted aquifers and enrichment of novel symbionts in the deep terrestrial subsurface.</title>
        <authorList>
            <person name="Probst A.J."/>
            <person name="Ladd B."/>
            <person name="Jarett J.K."/>
            <person name="Geller-Mcgrath D.E."/>
            <person name="Sieber C.M."/>
            <person name="Emerson J.B."/>
            <person name="Anantharaman K."/>
            <person name="Thomas B.C."/>
            <person name="Malmstrom R."/>
            <person name="Stieglmeier M."/>
            <person name="Klingl A."/>
            <person name="Woyke T."/>
            <person name="Ryan C.M."/>
            <person name="Banfield J.F."/>
        </authorList>
    </citation>
    <scope>NUCLEOTIDE SEQUENCE [LARGE SCALE GENOMIC DNA]</scope>
    <source>
        <strain evidence="1">CG22_combo_CG10-13_8_21_14_all_43_18</strain>
    </source>
</reference>
<comment type="caution">
    <text evidence="1">The sequence shown here is derived from an EMBL/GenBank/DDBJ whole genome shotgun (WGS) entry which is preliminary data.</text>
</comment>
<protein>
    <submittedName>
        <fullName evidence="1">Uncharacterized protein</fullName>
    </submittedName>
</protein>
<evidence type="ECO:0000313" key="1">
    <source>
        <dbReference type="EMBL" id="PIP86279.1"/>
    </source>
</evidence>
<organism evidence="1 2">
    <name type="scientific">Candidatus Campbellbacteria bacterium CG22_combo_CG10-13_8_21_14_all_43_18</name>
    <dbReference type="NCBI Taxonomy" id="1974530"/>
    <lineage>
        <taxon>Bacteria</taxon>
        <taxon>Candidatus Campbelliibacteriota</taxon>
    </lineage>
</organism>
<dbReference type="EMBL" id="PCTS01000039">
    <property type="protein sequence ID" value="PIP86279.1"/>
    <property type="molecule type" value="Genomic_DNA"/>
</dbReference>
<dbReference type="Proteomes" id="UP000231276">
    <property type="component" value="Unassembled WGS sequence"/>
</dbReference>
<name>A0A2H0DX44_9BACT</name>
<sequence>MGISADCLSETKYFYSDGKNFFPLGAVAKPIKTEFFITRTKPGAAAECLSRQSAEMRSISEILAVRDFFCFLKPAPAPTRVGAHTCL</sequence>
<dbReference type="AlphaFoldDB" id="A0A2H0DX44"/>
<gene>
    <name evidence="1" type="ORF">COW82_02805</name>
</gene>
<evidence type="ECO:0000313" key="2">
    <source>
        <dbReference type="Proteomes" id="UP000231276"/>
    </source>
</evidence>